<sequence>MTWSSELDIGLLKSHSSVQPRATDFVNEILTWELLVPDQYYIIHLPSLQEQPADPVVSQTKSSLDPHVDDHRNQEDLVLGMGYLHNTVISLSPVAAKTIFTSGEDYDELVKR</sequence>
<comment type="caution">
    <text evidence="1">The sequence shown here is derived from an EMBL/GenBank/DDBJ whole genome shotgun (WGS) entry which is preliminary data.</text>
</comment>
<evidence type="ECO:0000313" key="1">
    <source>
        <dbReference type="EMBL" id="TID13815.1"/>
    </source>
</evidence>
<accession>A0A4Z1NT72</accession>
<evidence type="ECO:0000313" key="2">
    <source>
        <dbReference type="Proteomes" id="UP000298493"/>
    </source>
</evidence>
<organism evidence="1 2">
    <name type="scientific">Venturia nashicola</name>
    <dbReference type="NCBI Taxonomy" id="86259"/>
    <lineage>
        <taxon>Eukaryota</taxon>
        <taxon>Fungi</taxon>
        <taxon>Dikarya</taxon>
        <taxon>Ascomycota</taxon>
        <taxon>Pezizomycotina</taxon>
        <taxon>Dothideomycetes</taxon>
        <taxon>Pleosporomycetidae</taxon>
        <taxon>Venturiales</taxon>
        <taxon>Venturiaceae</taxon>
        <taxon>Venturia</taxon>
    </lineage>
</organism>
<gene>
    <name evidence="1" type="ORF">E6O75_ATG01793</name>
</gene>
<name>A0A4Z1NT72_9PEZI</name>
<keyword evidence="2" id="KW-1185">Reference proteome</keyword>
<proteinExistence type="predicted"/>
<dbReference type="AlphaFoldDB" id="A0A4Z1NT72"/>
<dbReference type="EMBL" id="SNSC02000025">
    <property type="protein sequence ID" value="TID13815.1"/>
    <property type="molecule type" value="Genomic_DNA"/>
</dbReference>
<dbReference type="Proteomes" id="UP000298493">
    <property type="component" value="Unassembled WGS sequence"/>
</dbReference>
<reference evidence="1 2" key="1">
    <citation type="submission" date="2019-04" db="EMBL/GenBank/DDBJ databases">
        <title>High contiguity whole genome sequence and gene annotation resource for two Venturia nashicola isolates.</title>
        <authorList>
            <person name="Prokchorchik M."/>
            <person name="Won K."/>
            <person name="Lee Y."/>
            <person name="Choi E.D."/>
            <person name="Segonzac C."/>
            <person name="Sohn K.H."/>
        </authorList>
    </citation>
    <scope>NUCLEOTIDE SEQUENCE [LARGE SCALE GENOMIC DNA]</scope>
    <source>
        <strain evidence="1 2">PRI2</strain>
    </source>
</reference>
<protein>
    <submittedName>
        <fullName evidence="1">Uncharacterized protein</fullName>
    </submittedName>
</protein>